<dbReference type="NCBIfam" id="TIGR00751">
    <property type="entry name" value="menA"/>
    <property type="match status" value="1"/>
</dbReference>
<evidence type="ECO:0000256" key="4">
    <source>
        <dbReference type="ARBA" id="ARBA00022475"/>
    </source>
</evidence>
<dbReference type="InterPro" id="IPR026046">
    <property type="entry name" value="UBIAD1"/>
</dbReference>
<evidence type="ECO:0000256" key="1">
    <source>
        <dbReference type="ARBA" id="ARBA00004141"/>
    </source>
</evidence>
<feature type="transmembrane region" description="Helical" evidence="9">
    <location>
        <begin position="221"/>
        <end position="241"/>
    </location>
</feature>
<feature type="transmembrane region" description="Helical" evidence="9">
    <location>
        <begin position="47"/>
        <end position="66"/>
    </location>
</feature>
<dbReference type="InterPro" id="IPR004657">
    <property type="entry name" value="MenA"/>
</dbReference>
<keyword evidence="7 9" id="KW-1133">Transmembrane helix</keyword>
<organism evidence="10">
    <name type="scientific">marine metagenome</name>
    <dbReference type="NCBI Taxonomy" id="408172"/>
    <lineage>
        <taxon>unclassified sequences</taxon>
        <taxon>metagenomes</taxon>
        <taxon>ecological metagenomes</taxon>
    </lineage>
</organism>
<dbReference type="EMBL" id="UINC01004057">
    <property type="protein sequence ID" value="SVA11439.1"/>
    <property type="molecule type" value="Genomic_DNA"/>
</dbReference>
<protein>
    <recommendedName>
        <fullName evidence="11">1,4-dihydroxy-2-naphthoate octaprenyltransferase</fullName>
    </recommendedName>
</protein>
<dbReference type="PANTHER" id="PTHR13929:SF0">
    <property type="entry name" value="UBIA PRENYLTRANSFERASE DOMAIN-CONTAINING PROTEIN 1"/>
    <property type="match status" value="1"/>
</dbReference>
<keyword evidence="6 9" id="KW-0812">Transmembrane</keyword>
<keyword evidence="8 9" id="KW-0472">Membrane</keyword>
<evidence type="ECO:0000256" key="5">
    <source>
        <dbReference type="ARBA" id="ARBA00022679"/>
    </source>
</evidence>
<dbReference type="GO" id="GO:0046428">
    <property type="term" value="F:1,4-dihydroxy-2-naphthoate polyprenyltransferase activity"/>
    <property type="evidence" value="ECO:0007669"/>
    <property type="project" value="InterPro"/>
</dbReference>
<feature type="transmembrane region" description="Helical" evidence="9">
    <location>
        <begin position="24"/>
        <end position="41"/>
    </location>
</feature>
<feature type="transmembrane region" description="Helical" evidence="9">
    <location>
        <begin position="125"/>
        <end position="142"/>
    </location>
</feature>
<keyword evidence="5" id="KW-0808">Transferase</keyword>
<dbReference type="PIRSF" id="PIRSF005355">
    <property type="entry name" value="UBIAD1"/>
    <property type="match status" value="1"/>
</dbReference>
<dbReference type="Pfam" id="PF01040">
    <property type="entry name" value="UbiA"/>
    <property type="match status" value="1"/>
</dbReference>
<evidence type="ECO:0000256" key="2">
    <source>
        <dbReference type="ARBA" id="ARBA00004863"/>
    </source>
</evidence>
<dbReference type="GO" id="GO:0009234">
    <property type="term" value="P:menaquinone biosynthetic process"/>
    <property type="evidence" value="ECO:0007669"/>
    <property type="project" value="UniProtKB-UniPathway"/>
</dbReference>
<feature type="transmembrane region" description="Helical" evidence="9">
    <location>
        <begin position="277"/>
        <end position="301"/>
    </location>
</feature>
<comment type="pathway">
    <text evidence="2">Quinol/quinone metabolism; menaquinone biosynthesis.</text>
</comment>
<sequence>MEALASPSEISRIRAWLLAIRPKTLIAGVAPVIAGTGLAVYHGVFTFFPALAALVGAICIQIGTNLGNDYYDFVRGGDTEDRIGPVRVTQAGILAPAIVRAGMVKALGLAMIAGIYLVWVAGLPILWIGLASIACAVLYTGGPFPLAYHGLGDLFVFIFFGLVAVAGTYYVQGLSWSVDAFVVGSGIGALSTALIVVNNLRDIDTDSRAGKRTLAVRIGRTLTKLEYLLMLSISISVPLFGWIVLDWPVAVLCSLLVIPLSVSPVKKVIGHAEARDLLPALAETAQLVGVYGLAIAAGFALG</sequence>
<evidence type="ECO:0008006" key="11">
    <source>
        <dbReference type="Google" id="ProtNLM"/>
    </source>
</evidence>
<feature type="transmembrane region" description="Helical" evidence="9">
    <location>
        <begin position="154"/>
        <end position="172"/>
    </location>
</feature>
<evidence type="ECO:0000256" key="3">
    <source>
        <dbReference type="ARBA" id="ARBA00022428"/>
    </source>
</evidence>
<keyword evidence="4" id="KW-1003">Cell membrane</keyword>
<feature type="transmembrane region" description="Helical" evidence="9">
    <location>
        <begin position="247"/>
        <end position="265"/>
    </location>
</feature>
<dbReference type="AlphaFoldDB" id="A0A381T6T0"/>
<name>A0A381T6T0_9ZZZZ</name>
<evidence type="ECO:0000256" key="8">
    <source>
        <dbReference type="ARBA" id="ARBA00023136"/>
    </source>
</evidence>
<accession>A0A381T6T0</accession>
<evidence type="ECO:0000256" key="9">
    <source>
        <dbReference type="SAM" id="Phobius"/>
    </source>
</evidence>
<feature type="transmembrane region" description="Helical" evidence="9">
    <location>
        <begin position="97"/>
        <end position="119"/>
    </location>
</feature>
<proteinExistence type="inferred from homology"/>
<dbReference type="GO" id="GO:0042371">
    <property type="term" value="P:vitamin K biosynthetic process"/>
    <property type="evidence" value="ECO:0007669"/>
    <property type="project" value="TreeGrafter"/>
</dbReference>
<dbReference type="UniPathway" id="UPA00079"/>
<reference evidence="10" key="1">
    <citation type="submission" date="2018-05" db="EMBL/GenBank/DDBJ databases">
        <authorList>
            <person name="Lanie J.A."/>
            <person name="Ng W.-L."/>
            <person name="Kazmierczak K.M."/>
            <person name="Andrzejewski T.M."/>
            <person name="Davidsen T.M."/>
            <person name="Wayne K.J."/>
            <person name="Tettelin H."/>
            <person name="Glass J.I."/>
            <person name="Rusch D."/>
            <person name="Podicherti R."/>
            <person name="Tsui H.-C.T."/>
            <person name="Winkler M.E."/>
        </authorList>
    </citation>
    <scope>NUCLEOTIDE SEQUENCE</scope>
</reference>
<dbReference type="InterPro" id="IPR000537">
    <property type="entry name" value="UbiA_prenyltransferase"/>
</dbReference>
<dbReference type="NCBIfam" id="NF004751">
    <property type="entry name" value="PRK06080.1-3"/>
    <property type="match status" value="1"/>
</dbReference>
<evidence type="ECO:0000256" key="7">
    <source>
        <dbReference type="ARBA" id="ARBA00022989"/>
    </source>
</evidence>
<evidence type="ECO:0000256" key="6">
    <source>
        <dbReference type="ARBA" id="ARBA00022692"/>
    </source>
</evidence>
<gene>
    <name evidence="10" type="ORF">METZ01_LOCUS64293</name>
</gene>
<dbReference type="GO" id="GO:0016020">
    <property type="term" value="C:membrane"/>
    <property type="evidence" value="ECO:0007669"/>
    <property type="project" value="UniProtKB-SubCell"/>
</dbReference>
<keyword evidence="3" id="KW-0474">Menaquinone biosynthesis</keyword>
<evidence type="ECO:0000313" key="10">
    <source>
        <dbReference type="EMBL" id="SVA11439.1"/>
    </source>
</evidence>
<comment type="subcellular location">
    <subcellularLocation>
        <location evidence="1">Membrane</location>
        <topology evidence="1">Multi-pass membrane protein</topology>
    </subcellularLocation>
</comment>
<dbReference type="CDD" id="cd13962">
    <property type="entry name" value="PT_UbiA_UBIAD1"/>
    <property type="match status" value="1"/>
</dbReference>
<feature type="transmembrane region" description="Helical" evidence="9">
    <location>
        <begin position="178"/>
        <end position="200"/>
    </location>
</feature>
<dbReference type="InterPro" id="IPR044878">
    <property type="entry name" value="UbiA_sf"/>
</dbReference>
<dbReference type="HAMAP" id="MF_01937">
    <property type="entry name" value="MenA_1"/>
    <property type="match status" value="1"/>
</dbReference>
<dbReference type="PANTHER" id="PTHR13929">
    <property type="entry name" value="1,4-DIHYDROXY-2-NAPHTHOATE OCTAPRENYLTRANSFERASE"/>
    <property type="match status" value="1"/>
</dbReference>
<dbReference type="Gene3D" id="1.10.357.140">
    <property type="entry name" value="UbiA prenyltransferase"/>
    <property type="match status" value="1"/>
</dbReference>